<dbReference type="Proteomes" id="UP000192796">
    <property type="component" value="Unassembled WGS sequence"/>
</dbReference>
<keyword evidence="2" id="KW-0378">Hydrolase</keyword>
<dbReference type="OrthoDB" id="931936at2"/>
<accession>A0A1V9G8N7</accession>
<dbReference type="PANTHER" id="PTHR11358:SF26">
    <property type="entry name" value="GUANIDINO ACID HYDROLASE, MITOCHONDRIAL"/>
    <property type="match status" value="1"/>
</dbReference>
<dbReference type="PANTHER" id="PTHR11358">
    <property type="entry name" value="ARGINASE/AGMATINASE"/>
    <property type="match status" value="1"/>
</dbReference>
<dbReference type="RefSeq" id="WP_081145142.1">
    <property type="nucleotide sequence ID" value="NZ_LVYD01000001.1"/>
</dbReference>
<dbReference type="PROSITE" id="PS51409">
    <property type="entry name" value="ARGINASE_2"/>
    <property type="match status" value="1"/>
</dbReference>
<evidence type="ECO:0000256" key="3">
    <source>
        <dbReference type="PROSITE-ProRule" id="PRU00742"/>
    </source>
</evidence>
<dbReference type="Pfam" id="PF00491">
    <property type="entry name" value="Arginase"/>
    <property type="match status" value="1"/>
</dbReference>
<dbReference type="GO" id="GO:0046872">
    <property type="term" value="F:metal ion binding"/>
    <property type="evidence" value="ECO:0007669"/>
    <property type="project" value="UniProtKB-KW"/>
</dbReference>
<evidence type="ECO:0000313" key="4">
    <source>
        <dbReference type="EMBL" id="OQP67005.1"/>
    </source>
</evidence>
<dbReference type="Gene3D" id="3.40.800.10">
    <property type="entry name" value="Ureohydrolase domain"/>
    <property type="match status" value="1"/>
</dbReference>
<dbReference type="GO" id="GO:0008783">
    <property type="term" value="F:agmatinase activity"/>
    <property type="evidence" value="ECO:0007669"/>
    <property type="project" value="TreeGrafter"/>
</dbReference>
<sequence>MSDALYIGDFLQPVNRYMISDDEGYKDGQIGKKIVVYEDEEVPDVRSADIVLVGCNEWRGNGKALTGISAPDAIRRQFYSLYQWHSDVNLVDIGNIIIGAGLNDTYAALKTVLSELADAGKTIVVLGGSHDLTLAQYHSYTSKHQIIEATCVDALIDLSMESRNRSENFLMEMLTGEPNFVKHYNHVAFQSYYVHPHMLETMDKLRFDCFRVGHVKENIEEMEPVIRNSQLFSFDISAIANGFAPANTITPNGLTGEEACVLMQYAGLSPTINTIGIYGYSPDRDKDELTAKQISHMLWYLVDGYNRSLREAKLEEKDSFNEFHMAFAEIETVFLQSKKTGRWWMQLPDKKYIACSYKDYLLASSNEIPERWLRAQERE</sequence>
<dbReference type="SUPFAM" id="SSF52768">
    <property type="entry name" value="Arginase/deacetylase"/>
    <property type="match status" value="1"/>
</dbReference>
<name>A0A1V9G8N7_9BACT</name>
<comment type="similarity">
    <text evidence="3">Belongs to the arginase family.</text>
</comment>
<dbReference type="InterPro" id="IPR023696">
    <property type="entry name" value="Ureohydrolase_dom_sf"/>
</dbReference>
<dbReference type="AlphaFoldDB" id="A0A1V9G8N7"/>
<organism evidence="4 5">
    <name type="scientific">Niastella vici</name>
    <dbReference type="NCBI Taxonomy" id="1703345"/>
    <lineage>
        <taxon>Bacteria</taxon>
        <taxon>Pseudomonadati</taxon>
        <taxon>Bacteroidota</taxon>
        <taxon>Chitinophagia</taxon>
        <taxon>Chitinophagales</taxon>
        <taxon>Chitinophagaceae</taxon>
        <taxon>Niastella</taxon>
    </lineage>
</organism>
<evidence type="ECO:0000256" key="1">
    <source>
        <dbReference type="ARBA" id="ARBA00022723"/>
    </source>
</evidence>
<dbReference type="STRING" id="1703345.A3860_01200"/>
<keyword evidence="1" id="KW-0479">Metal-binding</keyword>
<gene>
    <name evidence="4" type="ORF">A3860_01200</name>
</gene>
<dbReference type="InterPro" id="IPR006035">
    <property type="entry name" value="Ureohydrolase"/>
</dbReference>
<evidence type="ECO:0000313" key="5">
    <source>
        <dbReference type="Proteomes" id="UP000192796"/>
    </source>
</evidence>
<reference evidence="4 5" key="1">
    <citation type="submission" date="2016-03" db="EMBL/GenBank/DDBJ databases">
        <title>Niastella vici sp. nov., isolated from farmland soil.</title>
        <authorList>
            <person name="Chen L."/>
            <person name="Wang D."/>
            <person name="Yang S."/>
            <person name="Wang G."/>
        </authorList>
    </citation>
    <scope>NUCLEOTIDE SEQUENCE [LARGE SCALE GENOMIC DNA]</scope>
    <source>
        <strain evidence="4 5">DJ57</strain>
    </source>
</reference>
<dbReference type="GO" id="GO:0033389">
    <property type="term" value="P:putrescine biosynthetic process from arginine, via agmatine"/>
    <property type="evidence" value="ECO:0007669"/>
    <property type="project" value="TreeGrafter"/>
</dbReference>
<dbReference type="EMBL" id="LVYD01000001">
    <property type="protein sequence ID" value="OQP67005.1"/>
    <property type="molecule type" value="Genomic_DNA"/>
</dbReference>
<dbReference type="CDD" id="cd09988">
    <property type="entry name" value="Formimidoylglutamase"/>
    <property type="match status" value="1"/>
</dbReference>
<evidence type="ECO:0000256" key="2">
    <source>
        <dbReference type="ARBA" id="ARBA00022801"/>
    </source>
</evidence>
<proteinExistence type="inferred from homology"/>
<protein>
    <submittedName>
        <fullName evidence="4">Arginase</fullName>
    </submittedName>
</protein>
<keyword evidence="5" id="KW-1185">Reference proteome</keyword>
<comment type="caution">
    <text evidence="4">The sequence shown here is derived from an EMBL/GenBank/DDBJ whole genome shotgun (WGS) entry which is preliminary data.</text>
</comment>